<organism evidence="6 7">
    <name type="scientific">Hibiscus syriacus</name>
    <name type="common">Rose of Sharon</name>
    <dbReference type="NCBI Taxonomy" id="106335"/>
    <lineage>
        <taxon>Eukaryota</taxon>
        <taxon>Viridiplantae</taxon>
        <taxon>Streptophyta</taxon>
        <taxon>Embryophyta</taxon>
        <taxon>Tracheophyta</taxon>
        <taxon>Spermatophyta</taxon>
        <taxon>Magnoliopsida</taxon>
        <taxon>eudicotyledons</taxon>
        <taxon>Gunneridae</taxon>
        <taxon>Pentapetalae</taxon>
        <taxon>rosids</taxon>
        <taxon>malvids</taxon>
        <taxon>Malvales</taxon>
        <taxon>Malvaceae</taxon>
        <taxon>Malvoideae</taxon>
        <taxon>Hibiscus</taxon>
    </lineage>
</organism>
<name>A0A6A2YED4_HIBSY</name>
<keyword evidence="5" id="KW-0325">Glycoprotein</keyword>
<dbReference type="EMBL" id="VEPZ02001418">
    <property type="protein sequence ID" value="KAE8674489.1"/>
    <property type="molecule type" value="Genomic_DNA"/>
</dbReference>
<comment type="subcellular location">
    <subcellularLocation>
        <location evidence="1">Membrane</location>
        <topology evidence="1">Single-pass type II membrane protein</topology>
    </subcellularLocation>
</comment>
<reference evidence="6" key="1">
    <citation type="submission" date="2019-09" db="EMBL/GenBank/DDBJ databases">
        <title>Draft genome information of white flower Hibiscus syriacus.</title>
        <authorList>
            <person name="Kim Y.-M."/>
        </authorList>
    </citation>
    <scope>NUCLEOTIDE SEQUENCE [LARGE SCALE GENOMIC DNA]</scope>
    <source>
        <strain evidence="6">YM2019G1</strain>
    </source>
</reference>
<dbReference type="PANTHER" id="PTHR45719:SF7">
    <property type="entry name" value="OS01G0201100 PROTEIN"/>
    <property type="match status" value="1"/>
</dbReference>
<accession>A0A6A2YED4</accession>
<dbReference type="PANTHER" id="PTHR45719">
    <property type="entry name" value="GLYCOSYLTRANSFERASE"/>
    <property type="match status" value="1"/>
</dbReference>
<proteinExistence type="predicted"/>
<comment type="caution">
    <text evidence="6">The sequence shown here is derived from an EMBL/GenBank/DDBJ whole genome shotgun (WGS) entry which is preliminary data.</text>
</comment>
<evidence type="ECO:0000313" key="7">
    <source>
        <dbReference type="Proteomes" id="UP000436088"/>
    </source>
</evidence>
<keyword evidence="3" id="KW-0808">Transferase</keyword>
<keyword evidence="2" id="KW-0328">Glycosyltransferase</keyword>
<dbReference type="GO" id="GO:0015020">
    <property type="term" value="F:glucuronosyltransferase activity"/>
    <property type="evidence" value="ECO:0007669"/>
    <property type="project" value="InterPro"/>
</dbReference>
<dbReference type="InterPro" id="IPR044610">
    <property type="entry name" value="GLCAT14A/B/C"/>
</dbReference>
<evidence type="ECO:0000256" key="5">
    <source>
        <dbReference type="ARBA" id="ARBA00023180"/>
    </source>
</evidence>
<dbReference type="AlphaFoldDB" id="A0A6A2YED4"/>
<evidence type="ECO:0000256" key="1">
    <source>
        <dbReference type="ARBA" id="ARBA00004606"/>
    </source>
</evidence>
<sequence>MLKHIGNIFASTYHADGSILNSVFGVGIIYQEYFSCTTQTVSSPEGYFQTVVCNVPEFAKTVVNHDMHYISWDTPPKQHPHILNINDTDKIIRRNAPFARKFIHDDPVLDKIDTDLLGRENRSFNPGDWCSGKPTCTEVGDSNMIRPGPGAQRLNQIVTRLVMKANNGQDQCR</sequence>
<gene>
    <name evidence="6" type="ORF">F3Y22_tig00111754pilonHSYRG00135</name>
</gene>
<dbReference type="Pfam" id="PF02485">
    <property type="entry name" value="Branch"/>
    <property type="match status" value="1"/>
</dbReference>
<evidence type="ECO:0000256" key="3">
    <source>
        <dbReference type="ARBA" id="ARBA00022679"/>
    </source>
</evidence>
<dbReference type="GO" id="GO:0016020">
    <property type="term" value="C:membrane"/>
    <property type="evidence" value="ECO:0007669"/>
    <property type="project" value="UniProtKB-SubCell"/>
</dbReference>
<evidence type="ECO:0000256" key="4">
    <source>
        <dbReference type="ARBA" id="ARBA00023136"/>
    </source>
</evidence>
<keyword evidence="4" id="KW-0472">Membrane</keyword>
<protein>
    <submittedName>
        <fullName evidence="6">Protein SPA1-RELATED 3-like</fullName>
    </submittedName>
</protein>
<evidence type="ECO:0000313" key="6">
    <source>
        <dbReference type="EMBL" id="KAE8674489.1"/>
    </source>
</evidence>
<evidence type="ECO:0000256" key="2">
    <source>
        <dbReference type="ARBA" id="ARBA00022676"/>
    </source>
</evidence>
<dbReference type="Proteomes" id="UP000436088">
    <property type="component" value="Unassembled WGS sequence"/>
</dbReference>
<dbReference type="InterPro" id="IPR003406">
    <property type="entry name" value="Glyco_trans_14"/>
</dbReference>
<keyword evidence="7" id="KW-1185">Reference proteome</keyword>